<keyword evidence="9" id="KW-1185">Reference proteome</keyword>
<dbReference type="RefSeq" id="WP_109533686.1">
    <property type="nucleotide sequence ID" value="NZ_CAXPUO010000082.1"/>
</dbReference>
<feature type="transmembrane region" description="Helical" evidence="7">
    <location>
        <begin position="119"/>
        <end position="138"/>
    </location>
</feature>
<dbReference type="Proteomes" id="UP000244940">
    <property type="component" value="Unassembled WGS sequence"/>
</dbReference>
<comment type="caution">
    <text evidence="8">The sequence shown here is derived from an EMBL/GenBank/DDBJ whole genome shotgun (WGS) entry which is preliminary data.</text>
</comment>
<feature type="transmembrane region" description="Helical" evidence="7">
    <location>
        <begin position="49"/>
        <end position="68"/>
    </location>
</feature>
<gene>
    <name evidence="8" type="ORF">C4N9_12585</name>
</gene>
<evidence type="ECO:0000256" key="6">
    <source>
        <dbReference type="ARBA" id="ARBA00023136"/>
    </source>
</evidence>
<evidence type="ECO:0000256" key="7">
    <source>
        <dbReference type="SAM" id="Phobius"/>
    </source>
</evidence>
<protein>
    <submittedName>
        <fullName evidence="8">LysR family transcriptional regulator</fullName>
    </submittedName>
</protein>
<evidence type="ECO:0000256" key="1">
    <source>
        <dbReference type="ARBA" id="ARBA00004651"/>
    </source>
</evidence>
<keyword evidence="3" id="KW-1003">Cell membrane</keyword>
<feature type="transmembrane region" description="Helical" evidence="7">
    <location>
        <begin position="19"/>
        <end position="37"/>
    </location>
</feature>
<dbReference type="GeneID" id="94365728"/>
<evidence type="ECO:0000256" key="3">
    <source>
        <dbReference type="ARBA" id="ARBA00022475"/>
    </source>
</evidence>
<dbReference type="PANTHER" id="PTHR33452:SF1">
    <property type="entry name" value="INNER MEMBRANE PROTEIN YPHA-RELATED"/>
    <property type="match status" value="1"/>
</dbReference>
<name>A0A2U2C8J7_9RHOB</name>
<comment type="subcellular location">
    <subcellularLocation>
        <location evidence="1">Cell membrane</location>
        <topology evidence="1">Multi-pass membrane protein</topology>
    </subcellularLocation>
</comment>
<dbReference type="InterPro" id="IPR032808">
    <property type="entry name" value="DoxX"/>
</dbReference>
<dbReference type="GO" id="GO:0005886">
    <property type="term" value="C:plasma membrane"/>
    <property type="evidence" value="ECO:0007669"/>
    <property type="project" value="UniProtKB-SubCell"/>
</dbReference>
<comment type="similarity">
    <text evidence="2">Belongs to the DoxX family.</text>
</comment>
<dbReference type="PANTHER" id="PTHR33452">
    <property type="entry name" value="OXIDOREDUCTASE CATD-RELATED"/>
    <property type="match status" value="1"/>
</dbReference>
<accession>A0A2U2C8J7</accession>
<sequence length="141" mass="14883">MTTATASDLSAGKITNAELAALILRVSMGVLFILHGWMKYSVFTPAGTAQYFAAIGLPAFLGYVTIAAEILGGAALIAGLWTRWVSVAFIPLMIGAGYFGHGANGFFFSNEGGGWEYTAFWTIVLVVQALLGGGAWALRRD</sequence>
<evidence type="ECO:0000256" key="2">
    <source>
        <dbReference type="ARBA" id="ARBA00006679"/>
    </source>
</evidence>
<feature type="transmembrane region" description="Helical" evidence="7">
    <location>
        <begin position="80"/>
        <end position="99"/>
    </location>
</feature>
<keyword evidence="5 7" id="KW-1133">Transmembrane helix</keyword>
<dbReference type="InterPro" id="IPR051907">
    <property type="entry name" value="DoxX-like_oxidoreductase"/>
</dbReference>
<proteinExistence type="inferred from homology"/>
<evidence type="ECO:0000313" key="9">
    <source>
        <dbReference type="Proteomes" id="UP000244940"/>
    </source>
</evidence>
<reference evidence="8 9" key="1">
    <citation type="submission" date="2018-05" db="EMBL/GenBank/DDBJ databases">
        <title>Pararhodobacter marina sp. nov., isolated from deep-sea water of the Indian Ocean.</title>
        <authorList>
            <person name="Lai Q.Sr."/>
            <person name="Liu X."/>
            <person name="Shao Z."/>
        </authorList>
    </citation>
    <scope>NUCLEOTIDE SEQUENCE [LARGE SCALE GENOMIC DNA]</scope>
    <source>
        <strain evidence="8 9">CIC4N-9</strain>
    </source>
</reference>
<dbReference type="Pfam" id="PF07681">
    <property type="entry name" value="DoxX"/>
    <property type="match status" value="1"/>
</dbReference>
<keyword evidence="4 7" id="KW-0812">Transmembrane</keyword>
<evidence type="ECO:0000256" key="5">
    <source>
        <dbReference type="ARBA" id="ARBA00022989"/>
    </source>
</evidence>
<keyword evidence="6 7" id="KW-0472">Membrane</keyword>
<dbReference type="OrthoDB" id="5382961at2"/>
<dbReference type="EMBL" id="QEYD01000007">
    <property type="protein sequence ID" value="PWE28179.1"/>
    <property type="molecule type" value="Genomic_DNA"/>
</dbReference>
<organism evidence="8 9">
    <name type="scientific">Pararhodobacter marinus</name>
    <dbReference type="NCBI Taxonomy" id="2184063"/>
    <lineage>
        <taxon>Bacteria</taxon>
        <taxon>Pseudomonadati</taxon>
        <taxon>Pseudomonadota</taxon>
        <taxon>Alphaproteobacteria</taxon>
        <taxon>Rhodobacterales</taxon>
        <taxon>Paracoccaceae</taxon>
        <taxon>Pararhodobacter</taxon>
    </lineage>
</organism>
<evidence type="ECO:0000313" key="8">
    <source>
        <dbReference type="EMBL" id="PWE28179.1"/>
    </source>
</evidence>
<dbReference type="AlphaFoldDB" id="A0A2U2C8J7"/>
<evidence type="ECO:0000256" key="4">
    <source>
        <dbReference type="ARBA" id="ARBA00022692"/>
    </source>
</evidence>